<dbReference type="RefSeq" id="XP_037217067.1">
    <property type="nucleotide sequence ID" value="XM_037367673.1"/>
</dbReference>
<dbReference type="GO" id="GO:0016887">
    <property type="term" value="F:ATP hydrolysis activity"/>
    <property type="evidence" value="ECO:0007669"/>
    <property type="project" value="InterPro"/>
</dbReference>
<keyword evidence="2" id="KW-1185">Reference proteome</keyword>
<dbReference type="Gene3D" id="3.30.1540.20">
    <property type="entry name" value="MutL, C-terminal domain, dimerisation subdomain"/>
    <property type="match status" value="1"/>
</dbReference>
<dbReference type="InterPro" id="IPR037198">
    <property type="entry name" value="MutL_C_sf"/>
</dbReference>
<dbReference type="PANTHER" id="PTHR10073:SF52">
    <property type="entry name" value="MISMATCH REPAIR ENDONUCLEASE PMS2"/>
    <property type="match status" value="1"/>
</dbReference>
<dbReference type="FunFam" id="3.30.1540.20:FF:000019">
    <property type="entry name" value="PMS1 homolog 2, mismatch repair system component"/>
    <property type="match status" value="1"/>
</dbReference>
<evidence type="ECO:0000313" key="1">
    <source>
        <dbReference type="EMBL" id="KAF7295704.1"/>
    </source>
</evidence>
<organism evidence="1 2">
    <name type="scientific">Mycena indigotica</name>
    <dbReference type="NCBI Taxonomy" id="2126181"/>
    <lineage>
        <taxon>Eukaryota</taxon>
        <taxon>Fungi</taxon>
        <taxon>Dikarya</taxon>
        <taxon>Basidiomycota</taxon>
        <taxon>Agaricomycotina</taxon>
        <taxon>Agaricomycetes</taxon>
        <taxon>Agaricomycetidae</taxon>
        <taxon>Agaricales</taxon>
        <taxon>Marasmiineae</taxon>
        <taxon>Mycenaceae</taxon>
        <taxon>Mycena</taxon>
    </lineage>
</organism>
<dbReference type="GO" id="GO:0006298">
    <property type="term" value="P:mismatch repair"/>
    <property type="evidence" value="ECO:0007669"/>
    <property type="project" value="InterPro"/>
</dbReference>
<dbReference type="SUPFAM" id="SSF118116">
    <property type="entry name" value="DNA mismatch repair protein MutL"/>
    <property type="match status" value="1"/>
</dbReference>
<dbReference type="EMBL" id="JACAZF010000009">
    <property type="protein sequence ID" value="KAF7295704.1"/>
    <property type="molecule type" value="Genomic_DNA"/>
</dbReference>
<protein>
    <submittedName>
        <fullName evidence="1">DNA mismatch repair protein MutL</fullName>
    </submittedName>
</protein>
<evidence type="ECO:0000313" key="2">
    <source>
        <dbReference type="Proteomes" id="UP000636479"/>
    </source>
</evidence>
<dbReference type="AlphaFoldDB" id="A0A8H6W195"/>
<dbReference type="Proteomes" id="UP000636479">
    <property type="component" value="Unassembled WGS sequence"/>
</dbReference>
<proteinExistence type="predicted"/>
<comment type="caution">
    <text evidence="1">The sequence shown here is derived from an EMBL/GenBank/DDBJ whole genome shotgun (WGS) entry which is preliminary data.</text>
</comment>
<reference evidence="1" key="1">
    <citation type="submission" date="2020-05" db="EMBL/GenBank/DDBJ databases">
        <title>Mycena genomes resolve the evolution of fungal bioluminescence.</title>
        <authorList>
            <person name="Tsai I.J."/>
        </authorList>
    </citation>
    <scope>NUCLEOTIDE SEQUENCE</scope>
    <source>
        <strain evidence="1">171206Taipei</strain>
    </source>
</reference>
<gene>
    <name evidence="1" type="ORF">MIND_01110800</name>
</gene>
<accession>A0A8H6W195</accession>
<dbReference type="InterPro" id="IPR042120">
    <property type="entry name" value="MutL_C_dimsub"/>
</dbReference>
<dbReference type="PANTHER" id="PTHR10073">
    <property type="entry name" value="DNA MISMATCH REPAIR PROTEIN MLH, PMS, MUTL"/>
    <property type="match status" value="1"/>
</dbReference>
<name>A0A8H6W195_9AGAR</name>
<dbReference type="InterPro" id="IPR038973">
    <property type="entry name" value="MutL/Mlh/Pms-like"/>
</dbReference>
<dbReference type="GO" id="GO:0032389">
    <property type="term" value="C:MutLalpha complex"/>
    <property type="evidence" value="ECO:0007669"/>
    <property type="project" value="TreeGrafter"/>
</dbReference>
<dbReference type="OrthoDB" id="3030329at2759"/>
<sequence>MFAMRACRKSVMIGMPLTVSQMTSVVRHMGTMDQPWNCPHGRPTMRHLVDIQPSNLVRKRSVNWEEFS</sequence>
<dbReference type="GeneID" id="59350189"/>
<dbReference type="GO" id="GO:0140664">
    <property type="term" value="F:ATP-dependent DNA damage sensor activity"/>
    <property type="evidence" value="ECO:0007669"/>
    <property type="project" value="InterPro"/>
</dbReference>